<dbReference type="Proteomes" id="UP000292345">
    <property type="component" value="Unassembled WGS sequence"/>
</dbReference>
<evidence type="ECO:0000313" key="2">
    <source>
        <dbReference type="EMBL" id="RZM77117.1"/>
    </source>
</evidence>
<accession>A0A4Q7E4R5</accession>
<sequence>MRKIVSDEALLKGLLQSLAYYMFIASLLKLMLTNTPPEAFTERLMILISFGLLSFLALIYSMVHVLGPIVKSYHPEFEIPFTEKGNQQPIPITKLHLFPGMPTWILLVLANFLVGAYIMGLGFL</sequence>
<evidence type="ECO:0000313" key="3">
    <source>
        <dbReference type="Proteomes" id="UP000292345"/>
    </source>
</evidence>
<protein>
    <submittedName>
        <fullName evidence="2">Uncharacterized protein</fullName>
    </submittedName>
</protein>
<proteinExistence type="predicted"/>
<name>A0A4Q7E4R5_9GAMM</name>
<feature type="transmembrane region" description="Helical" evidence="1">
    <location>
        <begin position="14"/>
        <end position="32"/>
    </location>
</feature>
<feature type="transmembrane region" description="Helical" evidence="1">
    <location>
        <begin position="44"/>
        <end position="63"/>
    </location>
</feature>
<keyword evidence="1" id="KW-1133">Transmembrane helix</keyword>
<reference evidence="2 3" key="1">
    <citation type="submission" date="2018-01" db="EMBL/GenBank/DDBJ databases">
        <title>Co-occurrence of chitin degradation, pigmentation and bioactivity in marine Pseudoalteromonas.</title>
        <authorList>
            <person name="Paulsen S."/>
            <person name="Gram L."/>
            <person name="Machado H."/>
        </authorList>
    </citation>
    <scope>NUCLEOTIDE SEQUENCE [LARGE SCALE GENOMIC DNA]</scope>
    <source>
        <strain evidence="2 3">S1946</strain>
    </source>
</reference>
<keyword evidence="1" id="KW-0812">Transmembrane</keyword>
<dbReference type="RefSeq" id="WP_130245850.1">
    <property type="nucleotide sequence ID" value="NZ_PPUZ01000046.1"/>
</dbReference>
<evidence type="ECO:0000256" key="1">
    <source>
        <dbReference type="SAM" id="Phobius"/>
    </source>
</evidence>
<dbReference type="AlphaFoldDB" id="A0A4Q7E4R5"/>
<dbReference type="EMBL" id="PPUZ01000046">
    <property type="protein sequence ID" value="RZM77117.1"/>
    <property type="molecule type" value="Genomic_DNA"/>
</dbReference>
<keyword evidence="1" id="KW-0472">Membrane</keyword>
<gene>
    <name evidence="2" type="ORF">C3B51_17195</name>
</gene>
<organism evidence="2 3">
    <name type="scientific">Pseudoalteromonas rubra</name>
    <dbReference type="NCBI Taxonomy" id="43658"/>
    <lineage>
        <taxon>Bacteria</taxon>
        <taxon>Pseudomonadati</taxon>
        <taxon>Pseudomonadota</taxon>
        <taxon>Gammaproteobacteria</taxon>
        <taxon>Alteromonadales</taxon>
        <taxon>Pseudoalteromonadaceae</taxon>
        <taxon>Pseudoalteromonas</taxon>
    </lineage>
</organism>
<comment type="caution">
    <text evidence="2">The sequence shown here is derived from an EMBL/GenBank/DDBJ whole genome shotgun (WGS) entry which is preliminary data.</text>
</comment>
<feature type="transmembrane region" description="Helical" evidence="1">
    <location>
        <begin position="104"/>
        <end position="123"/>
    </location>
</feature>